<proteinExistence type="predicted"/>
<dbReference type="eggNOG" id="COG0561">
    <property type="taxonomic scope" value="Bacteria"/>
</dbReference>
<dbReference type="PANTHER" id="PTHR10000">
    <property type="entry name" value="PHOSPHOSERINE PHOSPHATASE"/>
    <property type="match status" value="1"/>
</dbReference>
<dbReference type="InterPro" id="IPR000150">
    <property type="entry name" value="Cof"/>
</dbReference>
<dbReference type="SUPFAM" id="SSF56784">
    <property type="entry name" value="HAD-like"/>
    <property type="match status" value="1"/>
</dbReference>
<dbReference type="InterPro" id="IPR023214">
    <property type="entry name" value="HAD_sf"/>
</dbReference>
<evidence type="ECO:0000313" key="1">
    <source>
        <dbReference type="EMBL" id="KRM26154.1"/>
    </source>
</evidence>
<dbReference type="Gene3D" id="3.30.1240.10">
    <property type="match status" value="1"/>
</dbReference>
<dbReference type="InterPro" id="IPR036412">
    <property type="entry name" value="HAD-like_sf"/>
</dbReference>
<dbReference type="PANTHER" id="PTHR10000:SF23">
    <property type="entry name" value="5-AMINO-6-(5-PHOSPHO-D-RIBITYLAMINO)URACIL PHOSPHATASE YITU"/>
    <property type="match status" value="1"/>
</dbReference>
<dbReference type="Gene3D" id="3.40.50.1000">
    <property type="entry name" value="HAD superfamily/HAD-like"/>
    <property type="match status" value="1"/>
</dbReference>
<gene>
    <name evidence="1" type="ORF">FC91_GL000223</name>
</gene>
<dbReference type="SFLD" id="SFLDG01140">
    <property type="entry name" value="C2.B:_Phosphomannomutase_and_P"/>
    <property type="match status" value="1"/>
</dbReference>
<accession>A0A0R1X7A2</accession>
<protein>
    <recommendedName>
        <fullName evidence="3">HAD superfamily hydrolase</fullName>
    </recommendedName>
</protein>
<dbReference type="PATRIC" id="fig|1122147.4.peg.233"/>
<evidence type="ECO:0008006" key="3">
    <source>
        <dbReference type="Google" id="ProtNLM"/>
    </source>
</evidence>
<dbReference type="Pfam" id="PF08282">
    <property type="entry name" value="Hydrolase_3"/>
    <property type="match status" value="1"/>
</dbReference>
<dbReference type="GeneID" id="78509148"/>
<dbReference type="AlphaFoldDB" id="A0A0R1X7A2"/>
<dbReference type="Proteomes" id="UP000050949">
    <property type="component" value="Unassembled WGS sequence"/>
</dbReference>
<name>A0A0R1X7A2_9LACO</name>
<comment type="caution">
    <text evidence="1">The sequence shown here is derived from an EMBL/GenBank/DDBJ whole genome shotgun (WGS) entry which is preliminary data.</text>
</comment>
<dbReference type="GO" id="GO:0000287">
    <property type="term" value="F:magnesium ion binding"/>
    <property type="evidence" value="ECO:0007669"/>
    <property type="project" value="TreeGrafter"/>
</dbReference>
<organism evidence="1 2">
    <name type="scientific">Schleiferilactobacillus harbinensis DSM 16991</name>
    <dbReference type="NCBI Taxonomy" id="1122147"/>
    <lineage>
        <taxon>Bacteria</taxon>
        <taxon>Bacillati</taxon>
        <taxon>Bacillota</taxon>
        <taxon>Bacilli</taxon>
        <taxon>Lactobacillales</taxon>
        <taxon>Lactobacillaceae</taxon>
        <taxon>Schleiferilactobacillus</taxon>
    </lineage>
</organism>
<reference evidence="1 2" key="1">
    <citation type="journal article" date="2015" name="Genome Announc.">
        <title>Expanding the biotechnology potential of lactobacilli through comparative genomics of 213 strains and associated genera.</title>
        <authorList>
            <person name="Sun Z."/>
            <person name="Harris H.M."/>
            <person name="McCann A."/>
            <person name="Guo C."/>
            <person name="Argimon S."/>
            <person name="Zhang W."/>
            <person name="Yang X."/>
            <person name="Jeffery I.B."/>
            <person name="Cooney J.C."/>
            <person name="Kagawa T.F."/>
            <person name="Liu W."/>
            <person name="Song Y."/>
            <person name="Salvetti E."/>
            <person name="Wrobel A."/>
            <person name="Rasinkangas P."/>
            <person name="Parkhill J."/>
            <person name="Rea M.C."/>
            <person name="O'Sullivan O."/>
            <person name="Ritari J."/>
            <person name="Douillard F.P."/>
            <person name="Paul Ross R."/>
            <person name="Yang R."/>
            <person name="Briner A.E."/>
            <person name="Felis G.E."/>
            <person name="de Vos W.M."/>
            <person name="Barrangou R."/>
            <person name="Klaenhammer T.R."/>
            <person name="Caufield P.W."/>
            <person name="Cui Y."/>
            <person name="Zhang H."/>
            <person name="O'Toole P.W."/>
        </authorList>
    </citation>
    <scope>NUCLEOTIDE SEQUENCE [LARGE SCALE GENOMIC DNA]</scope>
    <source>
        <strain evidence="1 2">DSM 16991</strain>
    </source>
</reference>
<dbReference type="RefSeq" id="WP_051225236.1">
    <property type="nucleotide sequence ID" value="NZ_AUEH01000016.1"/>
</dbReference>
<sequence>MLSRKLIALDLDGTTLNEASQISERTRQVLQAADAAGHIVTIATGRPNAVSVQYYDALGLSTPMINFNGALVHIPHQHWAGEYERRLPQQAVGEILAMRDRYHIGLVAAEGKNMMLVDTDDPSLLDSMPISVAESRPLSAASLPAAPTSLMVVIPTQAGVDMAAEIMADFPSVNVNTWGGPENRDLSVLEIIHAGVEKTTGINYLAERYHIPHEDIMAFGDQFNDLDMLRHAGWGVAMANGTDAVKAVANDVTPLTNEEDGMANYLADYLHLHVDALLAQKNA</sequence>
<dbReference type="SFLD" id="SFLDS00003">
    <property type="entry name" value="Haloacid_Dehalogenase"/>
    <property type="match status" value="1"/>
</dbReference>
<dbReference type="PROSITE" id="PS01229">
    <property type="entry name" value="COF_2"/>
    <property type="match status" value="1"/>
</dbReference>
<dbReference type="EMBL" id="AZFW01000084">
    <property type="protein sequence ID" value="KRM26154.1"/>
    <property type="molecule type" value="Genomic_DNA"/>
</dbReference>
<dbReference type="CDD" id="cd07516">
    <property type="entry name" value="HAD_Pase"/>
    <property type="match status" value="1"/>
</dbReference>
<dbReference type="NCBIfam" id="TIGR00099">
    <property type="entry name" value="Cof-subfamily"/>
    <property type="match status" value="1"/>
</dbReference>
<evidence type="ECO:0000313" key="2">
    <source>
        <dbReference type="Proteomes" id="UP000050949"/>
    </source>
</evidence>
<dbReference type="GO" id="GO:0005829">
    <property type="term" value="C:cytosol"/>
    <property type="evidence" value="ECO:0007669"/>
    <property type="project" value="TreeGrafter"/>
</dbReference>
<dbReference type="GO" id="GO:0016791">
    <property type="term" value="F:phosphatase activity"/>
    <property type="evidence" value="ECO:0007669"/>
    <property type="project" value="UniProtKB-ARBA"/>
</dbReference>